<evidence type="ECO:0000259" key="1">
    <source>
        <dbReference type="PROSITE" id="PS50213"/>
    </source>
</evidence>
<dbReference type="PROSITE" id="PS50213">
    <property type="entry name" value="FAS1"/>
    <property type="match status" value="1"/>
</dbReference>
<sequence>MTNLLQTAAEVGSFKTLLSAIDKAGIAPELENLDGSFTLLAPTDAAFEKLPVGMLDELLQDLPKLRRVLSYHVLPGDVRFEDLTEIEEAPTLEGSVIAVDHQGGIKVNDLAIAQADILAENGVIHAIEGVLMPALLAGG</sequence>
<evidence type="ECO:0000313" key="2">
    <source>
        <dbReference type="EMBL" id="BAY53320.1"/>
    </source>
</evidence>
<dbReference type="Proteomes" id="UP000217895">
    <property type="component" value="Chromosome"/>
</dbReference>
<dbReference type="EMBL" id="AP018203">
    <property type="protein sequence ID" value="BAY53320.1"/>
    <property type="molecule type" value="Genomic_DNA"/>
</dbReference>
<protein>
    <recommendedName>
        <fullName evidence="1">FAS1 domain-containing protein</fullName>
    </recommendedName>
</protein>
<keyword evidence="3" id="KW-1185">Reference proteome</keyword>
<dbReference type="InterPro" id="IPR000782">
    <property type="entry name" value="FAS1_domain"/>
</dbReference>
<reference evidence="2 3" key="1">
    <citation type="submission" date="2017-06" db="EMBL/GenBank/DDBJ databases">
        <title>Genome sequencing of cyanobaciteial culture collection at National Institute for Environmental Studies (NIES).</title>
        <authorList>
            <person name="Hirose Y."/>
            <person name="Shimura Y."/>
            <person name="Fujisawa T."/>
            <person name="Nakamura Y."/>
            <person name="Kawachi M."/>
        </authorList>
    </citation>
    <scope>NUCLEOTIDE SEQUENCE [LARGE SCALE GENOMIC DNA]</scope>
    <source>
        <strain evidence="2 3">NIES-2135</strain>
    </source>
</reference>
<dbReference type="Gene3D" id="2.30.180.10">
    <property type="entry name" value="FAS1 domain"/>
    <property type="match status" value="1"/>
</dbReference>
<dbReference type="GO" id="GO:0005615">
    <property type="term" value="C:extracellular space"/>
    <property type="evidence" value="ECO:0007669"/>
    <property type="project" value="TreeGrafter"/>
</dbReference>
<feature type="domain" description="FAS1" evidence="1">
    <location>
        <begin position="1"/>
        <end position="131"/>
    </location>
</feature>
<dbReference type="InterPro" id="IPR050904">
    <property type="entry name" value="Adhesion/Biosynth-related"/>
</dbReference>
<dbReference type="Pfam" id="PF02469">
    <property type="entry name" value="Fasciclin"/>
    <property type="match status" value="1"/>
</dbReference>
<proteinExistence type="predicted"/>
<gene>
    <name evidence="2" type="ORF">NIES2135_01220</name>
</gene>
<dbReference type="AlphaFoldDB" id="A0A1Z4J9A1"/>
<evidence type="ECO:0000313" key="3">
    <source>
        <dbReference type="Proteomes" id="UP000217895"/>
    </source>
</evidence>
<dbReference type="InterPro" id="IPR036378">
    <property type="entry name" value="FAS1_dom_sf"/>
</dbReference>
<name>A0A1Z4J9A1_LEPBY</name>
<dbReference type="SMART" id="SM00554">
    <property type="entry name" value="FAS1"/>
    <property type="match status" value="1"/>
</dbReference>
<organism evidence="2 3">
    <name type="scientific">Leptolyngbya boryana NIES-2135</name>
    <dbReference type="NCBI Taxonomy" id="1973484"/>
    <lineage>
        <taxon>Bacteria</taxon>
        <taxon>Bacillati</taxon>
        <taxon>Cyanobacteriota</taxon>
        <taxon>Cyanophyceae</taxon>
        <taxon>Leptolyngbyales</taxon>
        <taxon>Leptolyngbyaceae</taxon>
        <taxon>Leptolyngbya group</taxon>
        <taxon>Leptolyngbya</taxon>
    </lineage>
</organism>
<dbReference type="FunFam" id="2.30.180.10:FF:000032">
    <property type="entry name" value="Fasciclin domain-containing protein, putative"/>
    <property type="match status" value="1"/>
</dbReference>
<dbReference type="PANTHER" id="PTHR10900">
    <property type="entry name" value="PERIOSTIN-RELATED"/>
    <property type="match status" value="1"/>
</dbReference>
<dbReference type="PANTHER" id="PTHR10900:SF77">
    <property type="entry name" value="FI19380P1"/>
    <property type="match status" value="1"/>
</dbReference>
<accession>A0A1Z4J9A1</accession>
<dbReference type="SUPFAM" id="SSF82153">
    <property type="entry name" value="FAS1 domain"/>
    <property type="match status" value="1"/>
</dbReference>